<dbReference type="HAMAP" id="MF_01147">
    <property type="entry name" value="Lgt"/>
    <property type="match status" value="1"/>
</dbReference>
<evidence type="ECO:0000256" key="7">
    <source>
        <dbReference type="HAMAP-Rule" id="MF_01147"/>
    </source>
</evidence>
<feature type="transmembrane region" description="Helical" evidence="7">
    <location>
        <begin position="242"/>
        <end position="261"/>
    </location>
</feature>
<feature type="transmembrane region" description="Helical" evidence="7">
    <location>
        <begin position="183"/>
        <end position="201"/>
    </location>
</feature>
<dbReference type="Proteomes" id="UP000176723">
    <property type="component" value="Unassembled WGS sequence"/>
</dbReference>
<feature type="transmembrane region" description="Helical" evidence="7">
    <location>
        <begin position="6"/>
        <end position="25"/>
    </location>
</feature>
<reference evidence="8 9" key="1">
    <citation type="journal article" date="2016" name="Nat. Commun.">
        <title>Thousands of microbial genomes shed light on interconnected biogeochemical processes in an aquifer system.</title>
        <authorList>
            <person name="Anantharaman K."/>
            <person name="Brown C.T."/>
            <person name="Hug L.A."/>
            <person name="Sharon I."/>
            <person name="Castelle C.J."/>
            <person name="Probst A.J."/>
            <person name="Thomas B.C."/>
            <person name="Singh A."/>
            <person name="Wilkins M.J."/>
            <person name="Karaoz U."/>
            <person name="Brodie E.L."/>
            <person name="Williams K.H."/>
            <person name="Hubbard S.S."/>
            <person name="Banfield J.F."/>
        </authorList>
    </citation>
    <scope>NUCLEOTIDE SEQUENCE [LARGE SCALE GENOMIC DNA]</scope>
</reference>
<dbReference type="AlphaFoldDB" id="A0A1G1W0B4"/>
<dbReference type="NCBIfam" id="TIGR00544">
    <property type="entry name" value="lgt"/>
    <property type="match status" value="1"/>
</dbReference>
<dbReference type="EMBL" id="MHCL01000016">
    <property type="protein sequence ID" value="OGY21102.1"/>
    <property type="molecule type" value="Genomic_DNA"/>
</dbReference>
<comment type="catalytic activity">
    <reaction evidence="7">
        <text>L-cysteinyl-[prolipoprotein] + a 1,2-diacyl-sn-glycero-3-phospho-(1'-sn-glycerol) = an S-1,2-diacyl-sn-glyceryl-L-cysteinyl-[prolipoprotein] + sn-glycerol 1-phosphate + H(+)</text>
        <dbReference type="Rhea" id="RHEA:56712"/>
        <dbReference type="Rhea" id="RHEA-COMP:14679"/>
        <dbReference type="Rhea" id="RHEA-COMP:14680"/>
        <dbReference type="ChEBI" id="CHEBI:15378"/>
        <dbReference type="ChEBI" id="CHEBI:29950"/>
        <dbReference type="ChEBI" id="CHEBI:57685"/>
        <dbReference type="ChEBI" id="CHEBI:64716"/>
        <dbReference type="ChEBI" id="CHEBI:140658"/>
        <dbReference type="EC" id="2.5.1.145"/>
    </reaction>
</comment>
<evidence type="ECO:0000256" key="3">
    <source>
        <dbReference type="ARBA" id="ARBA00022679"/>
    </source>
</evidence>
<keyword evidence="4 7" id="KW-0812">Transmembrane</keyword>
<evidence type="ECO:0000313" key="8">
    <source>
        <dbReference type="EMBL" id="OGY21102.1"/>
    </source>
</evidence>
<feature type="transmembrane region" description="Helical" evidence="7">
    <location>
        <begin position="273"/>
        <end position="288"/>
    </location>
</feature>
<name>A0A1G1W0B4_9BACT</name>
<dbReference type="GO" id="GO:0042158">
    <property type="term" value="P:lipoprotein biosynthetic process"/>
    <property type="evidence" value="ECO:0007669"/>
    <property type="project" value="UniProtKB-UniRule"/>
</dbReference>
<dbReference type="InterPro" id="IPR001640">
    <property type="entry name" value="Lgt"/>
</dbReference>
<feature type="transmembrane region" description="Helical" evidence="7">
    <location>
        <begin position="46"/>
        <end position="67"/>
    </location>
</feature>
<dbReference type="PANTHER" id="PTHR30589:SF0">
    <property type="entry name" value="PHOSPHATIDYLGLYCEROL--PROLIPOPROTEIN DIACYLGLYCERYL TRANSFERASE"/>
    <property type="match status" value="1"/>
</dbReference>
<dbReference type="EC" id="2.5.1.145" evidence="7"/>
<proteinExistence type="inferred from homology"/>
<dbReference type="STRING" id="1797593.A3A65_03350"/>
<evidence type="ECO:0000256" key="6">
    <source>
        <dbReference type="ARBA" id="ARBA00023136"/>
    </source>
</evidence>
<evidence type="ECO:0000256" key="1">
    <source>
        <dbReference type="ARBA" id="ARBA00007150"/>
    </source>
</evidence>
<comment type="subcellular location">
    <subcellularLocation>
        <location evidence="7">Cell membrane</location>
        <topology evidence="7">Multi-pass membrane protein</topology>
    </subcellularLocation>
</comment>
<accession>A0A1G1W0B4</accession>
<organism evidence="8 9">
    <name type="scientific">Candidatus Chisholmbacteria bacterium RIFCSPLOWO2_01_FULL_49_14</name>
    <dbReference type="NCBI Taxonomy" id="1797593"/>
    <lineage>
        <taxon>Bacteria</taxon>
        <taxon>Candidatus Chisholmiibacteriota</taxon>
    </lineage>
</organism>
<protein>
    <recommendedName>
        <fullName evidence="7">Phosphatidylglycerol--prolipoprotein diacylglyceryl transferase</fullName>
        <ecNumber evidence="7">2.5.1.145</ecNumber>
    </recommendedName>
</protein>
<feature type="transmembrane region" description="Helical" evidence="7">
    <location>
        <begin position="300"/>
        <end position="322"/>
    </location>
</feature>
<sequence>MFGSLGFHLYGLFVGLGILVGFWVAARFARKFEIRNSKFEISPDDVWGSLWWVVIPGVVFARIYHVLDLWDFYQYHLLLIPALWTGGMGIFGAIIGGVLGMWMYCFWMCSEELRALDRNMLDRNLTPVGRAEVGRFARLLSMVATNIRGRLRGLPGHWPGRSSLRSEASSPRAKFFLCARQRFLVFLDLVAFGLPIGQAVGRWGNFFNQELYGKPTALPWGLAIPLEKRLSGFEQYTHFQPLFLYESLWSLLMLGLLYLVLRKRGPGIKPGSYFAGYLVLYGMGRFFLEELRISPWMISGINVAQAMGILFIVSGGVILYSYTVK</sequence>
<gene>
    <name evidence="7" type="primary">lgt</name>
    <name evidence="8" type="ORF">A3A65_03350</name>
</gene>
<evidence type="ECO:0000256" key="4">
    <source>
        <dbReference type="ARBA" id="ARBA00022692"/>
    </source>
</evidence>
<dbReference type="PROSITE" id="PS01311">
    <property type="entry name" value="LGT"/>
    <property type="match status" value="1"/>
</dbReference>
<keyword evidence="2 7" id="KW-1003">Cell membrane</keyword>
<keyword evidence="5 7" id="KW-1133">Transmembrane helix</keyword>
<dbReference type="GO" id="GO:0008961">
    <property type="term" value="F:phosphatidylglycerol-prolipoprotein diacylglyceryl transferase activity"/>
    <property type="evidence" value="ECO:0007669"/>
    <property type="project" value="UniProtKB-UniRule"/>
</dbReference>
<keyword evidence="3 7" id="KW-0808">Transferase</keyword>
<dbReference type="UniPathway" id="UPA00664"/>
<feature type="transmembrane region" description="Helical" evidence="7">
    <location>
        <begin position="87"/>
        <end position="109"/>
    </location>
</feature>
<comment type="pathway">
    <text evidence="7">Protein modification; lipoprotein biosynthesis (diacylglyceryl transfer).</text>
</comment>
<feature type="binding site" evidence="7">
    <location>
        <position position="202"/>
    </location>
    <ligand>
        <name>a 1,2-diacyl-sn-glycero-3-phospho-(1'-sn-glycerol)</name>
        <dbReference type="ChEBI" id="CHEBI:64716"/>
    </ligand>
</feature>
<dbReference type="GO" id="GO:0005886">
    <property type="term" value="C:plasma membrane"/>
    <property type="evidence" value="ECO:0007669"/>
    <property type="project" value="UniProtKB-SubCell"/>
</dbReference>
<comment type="similarity">
    <text evidence="1 7">Belongs to the Lgt family.</text>
</comment>
<comment type="function">
    <text evidence="7">Catalyzes the transfer of the diacylglyceryl group from phosphatidylglycerol to the sulfhydryl group of the N-terminal cysteine of a prolipoprotein, the first step in the formation of mature lipoproteins.</text>
</comment>
<comment type="caution">
    <text evidence="8">The sequence shown here is derived from an EMBL/GenBank/DDBJ whole genome shotgun (WGS) entry which is preliminary data.</text>
</comment>
<evidence type="ECO:0000313" key="9">
    <source>
        <dbReference type="Proteomes" id="UP000176723"/>
    </source>
</evidence>
<dbReference type="PANTHER" id="PTHR30589">
    <property type="entry name" value="PROLIPOPROTEIN DIACYLGLYCERYL TRANSFERASE"/>
    <property type="match status" value="1"/>
</dbReference>
<evidence type="ECO:0000256" key="2">
    <source>
        <dbReference type="ARBA" id="ARBA00022475"/>
    </source>
</evidence>
<dbReference type="Pfam" id="PF01790">
    <property type="entry name" value="LGT"/>
    <property type="match status" value="2"/>
</dbReference>
<keyword evidence="6 7" id="KW-0472">Membrane</keyword>
<evidence type="ECO:0000256" key="5">
    <source>
        <dbReference type="ARBA" id="ARBA00022989"/>
    </source>
</evidence>
<keyword evidence="8" id="KW-0449">Lipoprotein</keyword>